<evidence type="ECO:0000256" key="2">
    <source>
        <dbReference type="SAM" id="MobiDB-lite"/>
    </source>
</evidence>
<feature type="compositionally biased region" description="Polar residues" evidence="2">
    <location>
        <begin position="187"/>
        <end position="201"/>
    </location>
</feature>
<reference evidence="3" key="1">
    <citation type="submission" date="2020-07" db="EMBL/GenBank/DDBJ databases">
        <title>Draft Genome Sequence of a Deep-Sea Yeast, Naganishia (Cryptococcus) liquefaciens strain N6.</title>
        <authorList>
            <person name="Han Y.W."/>
            <person name="Kajitani R."/>
            <person name="Morimoto H."/>
            <person name="Parhat M."/>
            <person name="Tsubouchi H."/>
            <person name="Bakenova O."/>
            <person name="Ogata M."/>
            <person name="Argunhan B."/>
            <person name="Aoki R."/>
            <person name="Kajiwara S."/>
            <person name="Itoh T."/>
            <person name="Iwasaki H."/>
        </authorList>
    </citation>
    <scope>NUCLEOTIDE SEQUENCE</scope>
    <source>
        <strain evidence="3">N6</strain>
    </source>
</reference>
<feature type="region of interest" description="Disordered" evidence="2">
    <location>
        <begin position="382"/>
        <end position="419"/>
    </location>
</feature>
<dbReference type="PANTHER" id="PTHR15157">
    <property type="entry name" value="UV RADIATION RESISTANCE-ASSOCIATED GENE PROTEIN"/>
    <property type="match status" value="1"/>
</dbReference>
<dbReference type="GO" id="GO:0035493">
    <property type="term" value="P:SNARE complex assembly"/>
    <property type="evidence" value="ECO:0007669"/>
    <property type="project" value="TreeGrafter"/>
</dbReference>
<keyword evidence="4" id="KW-1185">Reference proteome</keyword>
<name>A0A8H3TNK5_9TREE</name>
<sequence length="998" mass="111005">MSFFDQPAYLQPRIRHITSIRIHRLTAEHDNEEEDAIDRRVNGGASGLGDIGGSRGQKHAIIEGYDLAVPQRYSGPKSVNNQVCETGMSEQVSTSGPEDGQPPIERVIDYIVEEEKTLKVPSDVNPEADNTNPIRRNGSRDIPEQQFRRNRRRTSQSSNSVATLRVLRETAETSNDEPHGSDFESPISPNLTNHIAPWSTSDRQRSESRHTITSRSGSFTHASVSPGQTTNGPPLLRRPSLSMNRSRSRLTIPRHVDRAKSEDELRSTSPLISPVLPTMDASFAQNFANRPPGFGGSLRSPSVSSFRRQDSTVSEEKDEPVANGKNAKTSTGDAATHRADDQEAKANAFSQSVPAMQDVLDDFDGRVRSTSISSVRTSAYPYHAASHQSPANVGTRTGHRRERSATISSHSLDPLLPPPSALLSGRPDLTLVSHPEEEMQGYSTVMDQYASEQVAYVDHRILRNRLVRCFVTFASVEQGRRHSSHPQRSGRSHAGHPSGHDTGMVESRPASTKPRESSPHSRDLQDIAKALTPFYISPIHVKSTHPTFTGLTPRSDYANWLSTRKTAAHKILVEVWVELEIPSSTEATPKNSPDDTEAGNKDAPRKTTWRKLKHVGGIVDLRRLRELDEAEAPRLPENTLIFNFGNWGDRLYYLESTNAEDHTCRFESDAPCHPQLPKTAASTTVRSIMERSLRETRMRYSMGLGELHHMMNLYHVIQDTELDVQRIARDLNARVTASAKFGQESRACSKQAARSDSLQASLMTVELDNKTARERIRSRRLALEKRRELLEEAGARRALLKTQHGKLKAGLDKLISATQSLQIPVYRYRSRCIATIDDIFEISPLDAPSLLYSILKVPLPIPQHPSEAAPPLSLPSSALPRGVKVDEDTISTALGYVAMAVNQISHIRERPLHYPVTCAGSKSLVKDPISIIQGPRSFPLYAKGVEKYRYDYAVFLLNKNIELLMVDAGIKLEDMRHTLPNLKMLLLTLAAQDRPPAI</sequence>
<evidence type="ECO:0000313" key="4">
    <source>
        <dbReference type="Proteomes" id="UP000620104"/>
    </source>
</evidence>
<protein>
    <recommendedName>
        <fullName evidence="5">UV radiation resistance-associated gene protein</fullName>
    </recommendedName>
</protein>
<evidence type="ECO:0008006" key="5">
    <source>
        <dbReference type="Google" id="ProtNLM"/>
    </source>
</evidence>
<dbReference type="GO" id="GO:0000323">
    <property type="term" value="C:lytic vacuole"/>
    <property type="evidence" value="ECO:0007669"/>
    <property type="project" value="TreeGrafter"/>
</dbReference>
<feature type="region of interest" description="Disordered" evidence="2">
    <location>
        <begin position="118"/>
        <end position="253"/>
    </location>
</feature>
<dbReference type="EMBL" id="BLZA01000007">
    <property type="protein sequence ID" value="GHJ84149.1"/>
    <property type="molecule type" value="Genomic_DNA"/>
</dbReference>
<dbReference type="PANTHER" id="PTHR15157:SF5">
    <property type="entry name" value="UV RADIATION RESISTANCE-ASSOCIATED GENE PROTEIN"/>
    <property type="match status" value="1"/>
</dbReference>
<feature type="compositionally biased region" description="Polar residues" evidence="2">
    <location>
        <begin position="211"/>
        <end position="232"/>
    </location>
</feature>
<organism evidence="3 4">
    <name type="scientific">Naganishia liquefaciens</name>
    <dbReference type="NCBI Taxonomy" id="104408"/>
    <lineage>
        <taxon>Eukaryota</taxon>
        <taxon>Fungi</taxon>
        <taxon>Dikarya</taxon>
        <taxon>Basidiomycota</taxon>
        <taxon>Agaricomycotina</taxon>
        <taxon>Tremellomycetes</taxon>
        <taxon>Filobasidiales</taxon>
        <taxon>Filobasidiaceae</taxon>
        <taxon>Naganishia</taxon>
    </lineage>
</organism>
<proteinExistence type="predicted"/>
<dbReference type="AlphaFoldDB" id="A0A8H3TNK5"/>
<accession>A0A8H3TNK5</accession>
<feature type="compositionally biased region" description="Basic and acidic residues" evidence="2">
    <location>
        <begin position="166"/>
        <end position="182"/>
    </location>
</feature>
<feature type="compositionally biased region" description="Polar residues" evidence="2">
    <location>
        <begin position="386"/>
        <end position="395"/>
    </location>
</feature>
<comment type="caution">
    <text evidence="3">The sequence shown here is derived from an EMBL/GenBank/DDBJ whole genome shotgun (WGS) entry which is preliminary data.</text>
</comment>
<feature type="compositionally biased region" description="Basic and acidic residues" evidence="2">
    <location>
        <begin position="513"/>
        <end position="522"/>
    </location>
</feature>
<dbReference type="OrthoDB" id="72772at2759"/>
<feature type="region of interest" description="Disordered" evidence="2">
    <location>
        <begin position="584"/>
        <end position="607"/>
    </location>
</feature>
<dbReference type="GO" id="GO:0005768">
    <property type="term" value="C:endosome"/>
    <property type="evidence" value="ECO:0007669"/>
    <property type="project" value="TreeGrafter"/>
</dbReference>
<keyword evidence="1" id="KW-0175">Coiled coil</keyword>
<feature type="compositionally biased region" description="Basic residues" evidence="2">
    <location>
        <begin position="481"/>
        <end position="494"/>
    </location>
</feature>
<evidence type="ECO:0000256" key="1">
    <source>
        <dbReference type="ARBA" id="ARBA00023054"/>
    </source>
</evidence>
<dbReference type="GO" id="GO:0000149">
    <property type="term" value="F:SNARE binding"/>
    <property type="evidence" value="ECO:0007669"/>
    <property type="project" value="TreeGrafter"/>
</dbReference>
<evidence type="ECO:0000313" key="3">
    <source>
        <dbReference type="EMBL" id="GHJ84149.1"/>
    </source>
</evidence>
<dbReference type="Proteomes" id="UP000620104">
    <property type="component" value="Unassembled WGS sequence"/>
</dbReference>
<feature type="compositionally biased region" description="Basic and acidic residues" evidence="2">
    <location>
        <begin position="138"/>
        <end position="147"/>
    </location>
</feature>
<feature type="region of interest" description="Disordered" evidence="2">
    <location>
        <begin position="290"/>
        <end position="339"/>
    </location>
</feature>
<gene>
    <name evidence="3" type="ORF">NliqN6_0551</name>
</gene>
<feature type="region of interest" description="Disordered" evidence="2">
    <location>
        <begin position="477"/>
        <end position="522"/>
    </location>
</feature>